<organism evidence="1 2">
    <name type="scientific">Pleomassaria siparia CBS 279.74</name>
    <dbReference type="NCBI Taxonomy" id="1314801"/>
    <lineage>
        <taxon>Eukaryota</taxon>
        <taxon>Fungi</taxon>
        <taxon>Dikarya</taxon>
        <taxon>Ascomycota</taxon>
        <taxon>Pezizomycotina</taxon>
        <taxon>Dothideomycetes</taxon>
        <taxon>Pleosporomycetidae</taxon>
        <taxon>Pleosporales</taxon>
        <taxon>Pleomassariaceae</taxon>
        <taxon>Pleomassaria</taxon>
    </lineage>
</organism>
<dbReference type="AlphaFoldDB" id="A0A6G1KFJ2"/>
<gene>
    <name evidence="1" type="ORF">K504DRAFT_466150</name>
</gene>
<evidence type="ECO:0000313" key="2">
    <source>
        <dbReference type="Proteomes" id="UP000799428"/>
    </source>
</evidence>
<reference evidence="1" key="1">
    <citation type="journal article" date="2020" name="Stud. Mycol.">
        <title>101 Dothideomycetes genomes: a test case for predicting lifestyles and emergence of pathogens.</title>
        <authorList>
            <person name="Haridas S."/>
            <person name="Albert R."/>
            <person name="Binder M."/>
            <person name="Bloem J."/>
            <person name="Labutti K."/>
            <person name="Salamov A."/>
            <person name="Andreopoulos B."/>
            <person name="Baker S."/>
            <person name="Barry K."/>
            <person name="Bills G."/>
            <person name="Bluhm B."/>
            <person name="Cannon C."/>
            <person name="Castanera R."/>
            <person name="Culley D."/>
            <person name="Daum C."/>
            <person name="Ezra D."/>
            <person name="Gonzalez J."/>
            <person name="Henrissat B."/>
            <person name="Kuo A."/>
            <person name="Liang C."/>
            <person name="Lipzen A."/>
            <person name="Lutzoni F."/>
            <person name="Magnuson J."/>
            <person name="Mondo S."/>
            <person name="Nolan M."/>
            <person name="Ohm R."/>
            <person name="Pangilinan J."/>
            <person name="Park H.-J."/>
            <person name="Ramirez L."/>
            <person name="Alfaro M."/>
            <person name="Sun H."/>
            <person name="Tritt A."/>
            <person name="Yoshinaga Y."/>
            <person name="Zwiers L.-H."/>
            <person name="Turgeon B."/>
            <person name="Goodwin S."/>
            <person name="Spatafora J."/>
            <person name="Crous P."/>
            <person name="Grigoriev I."/>
        </authorList>
    </citation>
    <scope>NUCLEOTIDE SEQUENCE</scope>
    <source>
        <strain evidence="1">CBS 279.74</strain>
    </source>
</reference>
<dbReference type="EMBL" id="MU005768">
    <property type="protein sequence ID" value="KAF2711127.1"/>
    <property type="molecule type" value="Genomic_DNA"/>
</dbReference>
<dbReference type="Proteomes" id="UP000799428">
    <property type="component" value="Unassembled WGS sequence"/>
</dbReference>
<protein>
    <submittedName>
        <fullName evidence="1">Uncharacterized protein</fullName>
    </submittedName>
</protein>
<proteinExistence type="predicted"/>
<evidence type="ECO:0000313" key="1">
    <source>
        <dbReference type="EMBL" id="KAF2711127.1"/>
    </source>
</evidence>
<keyword evidence="2" id="KW-1185">Reference proteome</keyword>
<accession>A0A6G1KFJ2</accession>
<name>A0A6G1KFJ2_9PLEO</name>
<sequence length="75" mass="8423">MIIRRPNCETPSYTCTRSSTAAVTQIYRVEQASKQASRTRIGIIRWMNGPMNGPLMPGRPAALADKLYRVRLGWG</sequence>